<dbReference type="AlphaFoldDB" id="A0A6G9CU11"/>
<evidence type="ECO:0000313" key="2">
    <source>
        <dbReference type="EMBL" id="QIP40342.1"/>
    </source>
</evidence>
<feature type="region of interest" description="Disordered" evidence="1">
    <location>
        <begin position="1"/>
        <end position="35"/>
    </location>
</feature>
<feature type="compositionally biased region" description="Polar residues" evidence="1">
    <location>
        <begin position="1"/>
        <end position="18"/>
    </location>
</feature>
<evidence type="ECO:0000256" key="1">
    <source>
        <dbReference type="SAM" id="MobiDB-lite"/>
    </source>
</evidence>
<organism evidence="2 3">
    <name type="scientific">Rhodococcus erythropolis</name>
    <name type="common">Arthrobacter picolinophilus</name>
    <dbReference type="NCBI Taxonomy" id="1833"/>
    <lineage>
        <taxon>Bacteria</taxon>
        <taxon>Bacillati</taxon>
        <taxon>Actinomycetota</taxon>
        <taxon>Actinomycetes</taxon>
        <taxon>Mycobacteriales</taxon>
        <taxon>Nocardiaceae</taxon>
        <taxon>Rhodococcus</taxon>
        <taxon>Rhodococcus erythropolis group</taxon>
    </lineage>
</organism>
<accession>A0A6G9CU11</accession>
<gene>
    <name evidence="2" type="ORF">G9444_3098</name>
</gene>
<dbReference type="Proteomes" id="UP000502345">
    <property type="component" value="Chromosome"/>
</dbReference>
<dbReference type="EMBL" id="CP050124">
    <property type="protein sequence ID" value="QIP40342.1"/>
    <property type="molecule type" value="Genomic_DNA"/>
</dbReference>
<sequence>MLIQKAQRQPMPSVNQPPSRGPATEASANTPPIAPMYRPRCLAGTTSAMIAWDSRINPPPPSPCTARPAMSVVMSWDRPPITEPTMKMLMAPMKRPLRPIRSPSFPYTGIMTVEARMYAVVTQTMWLTPFNSPTMVGNAVLKIIWSSEARSIVIISPTKTRMIDRLSGEASVSVCVPSGSTVAASRVDM</sequence>
<proteinExistence type="predicted"/>
<protein>
    <submittedName>
        <fullName evidence="2">Uncharacterized protein</fullName>
    </submittedName>
</protein>
<name>A0A6G9CU11_RHOER</name>
<reference evidence="2 3" key="1">
    <citation type="submission" date="2020-03" db="EMBL/GenBank/DDBJ databases">
        <title>Screen low temperature-resistant strains for efficient degradation of petroleum hydrocarbons under the low temperature.</title>
        <authorList>
            <person name="Wang Y."/>
            <person name="Chen J."/>
        </authorList>
    </citation>
    <scope>NUCLEOTIDE SEQUENCE [LARGE SCALE GENOMIC DNA]</scope>
    <source>
        <strain evidence="2 3">KB1</strain>
    </source>
</reference>
<evidence type="ECO:0000313" key="3">
    <source>
        <dbReference type="Proteomes" id="UP000502345"/>
    </source>
</evidence>